<gene>
    <name evidence="2" type="ORF">GTA08_BOTSDO05173</name>
</gene>
<name>A0A8H4ITZ0_9PEZI</name>
<evidence type="ECO:0000313" key="2">
    <source>
        <dbReference type="EMBL" id="KAF4306352.1"/>
    </source>
</evidence>
<proteinExistence type="predicted"/>
<dbReference type="Proteomes" id="UP000572817">
    <property type="component" value="Unassembled WGS sequence"/>
</dbReference>
<evidence type="ECO:0000313" key="3">
    <source>
        <dbReference type="Proteomes" id="UP000572817"/>
    </source>
</evidence>
<dbReference type="AlphaFoldDB" id="A0A8H4ITZ0"/>
<accession>A0A8H4ITZ0</accession>
<keyword evidence="3" id="KW-1185">Reference proteome</keyword>
<feature type="region of interest" description="Disordered" evidence="1">
    <location>
        <begin position="141"/>
        <end position="184"/>
    </location>
</feature>
<evidence type="ECO:0000256" key="1">
    <source>
        <dbReference type="SAM" id="MobiDB-lite"/>
    </source>
</evidence>
<reference evidence="2" key="1">
    <citation type="submission" date="2020-04" db="EMBL/GenBank/DDBJ databases">
        <title>Genome Assembly and Annotation of Botryosphaeria dothidea sdau 11-99, a Latent Pathogen of Apple Fruit Ring Rot in China.</title>
        <authorList>
            <person name="Yu C."/>
            <person name="Diao Y."/>
            <person name="Lu Q."/>
            <person name="Zhao J."/>
            <person name="Cui S."/>
            <person name="Peng C."/>
            <person name="He B."/>
            <person name="Liu H."/>
        </authorList>
    </citation>
    <scope>NUCLEOTIDE SEQUENCE [LARGE SCALE GENOMIC DNA]</scope>
    <source>
        <strain evidence="2">Sdau11-99</strain>
    </source>
</reference>
<protein>
    <submittedName>
        <fullName evidence="2">Uncharacterized protein</fullName>
    </submittedName>
</protein>
<comment type="caution">
    <text evidence="2">The sequence shown here is derived from an EMBL/GenBank/DDBJ whole genome shotgun (WGS) entry which is preliminary data.</text>
</comment>
<organism evidence="2 3">
    <name type="scientific">Botryosphaeria dothidea</name>
    <dbReference type="NCBI Taxonomy" id="55169"/>
    <lineage>
        <taxon>Eukaryota</taxon>
        <taxon>Fungi</taxon>
        <taxon>Dikarya</taxon>
        <taxon>Ascomycota</taxon>
        <taxon>Pezizomycotina</taxon>
        <taxon>Dothideomycetes</taxon>
        <taxon>Dothideomycetes incertae sedis</taxon>
        <taxon>Botryosphaeriales</taxon>
        <taxon>Botryosphaeriaceae</taxon>
        <taxon>Botryosphaeria</taxon>
    </lineage>
</organism>
<dbReference type="OrthoDB" id="409136at2759"/>
<sequence>MSVHDNITSLLRLSMSVRNPTPHDQFMNSQQIDTSSFEAFDIRHTREKFPSAPESSVINLGKAISRRRGYFIYREAQGKKLPSSITAESYQYRPPIDLWQGDRGGFQERLAAANYSFPPPQRSAFATEDYRYPYATSISLDKSSMAPSNQPPLQSHNSGPSTYAGGSPSVEYHDTSYAGSSVDTELGKPMAGVRLLEEKPEEVLVRPKGGVAATVYECTFGFLGCRFFTTEDEVVPYKIEGNDGRDMLDITE</sequence>
<dbReference type="EMBL" id="WWBZ02000033">
    <property type="protein sequence ID" value="KAF4306352.1"/>
    <property type="molecule type" value="Genomic_DNA"/>
</dbReference>
<feature type="compositionally biased region" description="Polar residues" evidence="1">
    <location>
        <begin position="141"/>
        <end position="161"/>
    </location>
</feature>